<evidence type="ECO:0008006" key="3">
    <source>
        <dbReference type="Google" id="ProtNLM"/>
    </source>
</evidence>
<proteinExistence type="predicted"/>
<dbReference type="InterPro" id="IPR000408">
    <property type="entry name" value="Reg_chr_condens"/>
</dbReference>
<evidence type="ECO:0000313" key="2">
    <source>
        <dbReference type="Proteomes" id="UP000730618"/>
    </source>
</evidence>
<dbReference type="PANTHER" id="PTHR45982">
    <property type="entry name" value="REGULATOR OF CHROMOSOME CONDENSATION"/>
    <property type="match status" value="1"/>
</dbReference>
<dbReference type="InterPro" id="IPR051553">
    <property type="entry name" value="Ran_GTPase-activating"/>
</dbReference>
<organism evidence="1 2">
    <name type="scientific">Paenibacillus allorhizosphaerae</name>
    <dbReference type="NCBI Taxonomy" id="2849866"/>
    <lineage>
        <taxon>Bacteria</taxon>
        <taxon>Bacillati</taxon>
        <taxon>Bacillota</taxon>
        <taxon>Bacilli</taxon>
        <taxon>Bacillales</taxon>
        <taxon>Paenibacillaceae</taxon>
        <taxon>Paenibacillus</taxon>
    </lineage>
</organism>
<dbReference type="PROSITE" id="PS50012">
    <property type="entry name" value="RCC1_3"/>
    <property type="match status" value="2"/>
</dbReference>
<accession>A0ABM8VRG3</accession>
<dbReference type="EMBL" id="CAJVCE010000025">
    <property type="protein sequence ID" value="CAG7655268.1"/>
    <property type="molecule type" value="Genomic_DNA"/>
</dbReference>
<evidence type="ECO:0000313" key="1">
    <source>
        <dbReference type="EMBL" id="CAG7655268.1"/>
    </source>
</evidence>
<dbReference type="Proteomes" id="UP000730618">
    <property type="component" value="Unassembled WGS sequence"/>
</dbReference>
<dbReference type="PANTHER" id="PTHR45982:SF1">
    <property type="entry name" value="REGULATOR OF CHROMOSOME CONDENSATION"/>
    <property type="match status" value="1"/>
</dbReference>
<reference evidence="1 2" key="1">
    <citation type="submission" date="2021-06" db="EMBL/GenBank/DDBJ databases">
        <authorList>
            <person name="Criscuolo A."/>
        </authorList>
    </citation>
    <scope>NUCLEOTIDE SEQUENCE [LARGE SCALE GENOMIC DNA]</scope>
    <source>
        <strain evidence="2">CIP 111802</strain>
    </source>
</reference>
<protein>
    <recommendedName>
        <fullName evidence="3">RCC1 repeat-containing protein</fullName>
    </recommendedName>
</protein>
<gene>
    <name evidence="1" type="ORF">PAECIP111802_06061</name>
</gene>
<comment type="caution">
    <text evidence="1">The sequence shown here is derived from an EMBL/GenBank/DDBJ whole genome shotgun (WGS) entry which is preliminary data.</text>
</comment>
<dbReference type="Pfam" id="PF13540">
    <property type="entry name" value="RCC1_2"/>
    <property type="match status" value="1"/>
</dbReference>
<name>A0ABM8VRG3_9BACL</name>
<sequence length="106" mass="11535">MKVQQIYETPELFPGLTESTFALKKDGTVWSWGFELDRTPVIGTSIDPELKRVEGLSDVKKIACGGAHVLAVLKDGSLWAWGSNVYGQLGDGTFQDSGKPIPIVLK</sequence>
<keyword evidence="2" id="KW-1185">Reference proteome</keyword>
<dbReference type="RefSeq" id="WP_218102257.1">
    <property type="nucleotide sequence ID" value="NZ_CAJVCE010000025.1"/>
</dbReference>